<dbReference type="EMBL" id="JACHHF010000004">
    <property type="protein sequence ID" value="MBB5176064.1"/>
    <property type="molecule type" value="Genomic_DNA"/>
</dbReference>
<dbReference type="SUPFAM" id="SSF53955">
    <property type="entry name" value="Lysozyme-like"/>
    <property type="match status" value="1"/>
</dbReference>
<organism evidence="6 7">
    <name type="scientific">Nosocomiicoccus ampullae</name>
    <dbReference type="NCBI Taxonomy" id="489910"/>
    <lineage>
        <taxon>Bacteria</taxon>
        <taxon>Bacillati</taxon>
        <taxon>Bacillota</taxon>
        <taxon>Bacilli</taxon>
        <taxon>Bacillales</taxon>
        <taxon>Staphylococcaceae</taxon>
        <taxon>Nosocomiicoccus</taxon>
    </lineage>
</organism>
<keyword evidence="4" id="KW-0732">Signal</keyword>
<dbReference type="Pfam" id="PF06737">
    <property type="entry name" value="Transglycosylas"/>
    <property type="match status" value="1"/>
</dbReference>
<evidence type="ECO:0000256" key="4">
    <source>
        <dbReference type="SAM" id="SignalP"/>
    </source>
</evidence>
<dbReference type="GO" id="GO:0016798">
    <property type="term" value="F:hydrolase activity, acting on glycosyl bonds"/>
    <property type="evidence" value="ECO:0007669"/>
    <property type="project" value="UniProtKB-KW"/>
</dbReference>
<dbReference type="InterPro" id="IPR010618">
    <property type="entry name" value="RPF"/>
</dbReference>
<feature type="signal peptide" evidence="4">
    <location>
        <begin position="1"/>
        <end position="23"/>
    </location>
</feature>
<accession>A0A9Q2HFB1</accession>
<evidence type="ECO:0000313" key="6">
    <source>
        <dbReference type="EMBL" id="MBB5176064.1"/>
    </source>
</evidence>
<proteinExistence type="predicted"/>
<dbReference type="CDD" id="cd13925">
    <property type="entry name" value="RPF"/>
    <property type="match status" value="1"/>
</dbReference>
<feature type="region of interest" description="Disordered" evidence="3">
    <location>
        <begin position="76"/>
        <end position="100"/>
    </location>
</feature>
<name>A0A9Q2HFB1_9STAP</name>
<keyword evidence="2" id="KW-0326">Glycosidase</keyword>
<protein>
    <recommendedName>
        <fullName evidence="5">Resuscitation-promoting factor core lysozyme-like domain-containing protein</fullName>
    </recommendedName>
</protein>
<evidence type="ECO:0000256" key="2">
    <source>
        <dbReference type="ARBA" id="ARBA00023295"/>
    </source>
</evidence>
<dbReference type="Proteomes" id="UP000579136">
    <property type="component" value="Unassembled WGS sequence"/>
</dbReference>
<keyword evidence="7" id="KW-1185">Reference proteome</keyword>
<sequence length="225" mass="24002">MKKSVMSLGAAGLLLATGSIGMAANAKEGSSTIKEDDALATIGTEYRSSIQEIKKENKLKADRDIKAKELSAKDLKAKKKEDKENTVANASAPVEEVEEVEETKEAVEVFEEDVVEDVETYNEPVEENVIEEYEENTQQESQASAPANDGLNWGGLAACESGGNASAVDPSGTYHGLYQFDAGTWQSVGGSGVASQASAEEQTMRAQMLYEQRGSAPWPVCGANL</sequence>
<evidence type="ECO:0000256" key="3">
    <source>
        <dbReference type="SAM" id="MobiDB-lite"/>
    </source>
</evidence>
<feature type="domain" description="Resuscitation-promoting factor core lysozyme-like" evidence="5">
    <location>
        <begin position="148"/>
        <end position="221"/>
    </location>
</feature>
<dbReference type="InterPro" id="IPR023346">
    <property type="entry name" value="Lysozyme-like_dom_sf"/>
</dbReference>
<evidence type="ECO:0000313" key="7">
    <source>
        <dbReference type="Proteomes" id="UP000579136"/>
    </source>
</evidence>
<gene>
    <name evidence="6" type="ORF">HNQ45_000948</name>
</gene>
<dbReference type="AlphaFoldDB" id="A0A9Q2HFB1"/>
<feature type="chain" id="PRO_5040345885" description="Resuscitation-promoting factor core lysozyme-like domain-containing protein" evidence="4">
    <location>
        <begin position="24"/>
        <end position="225"/>
    </location>
</feature>
<feature type="compositionally biased region" description="Basic and acidic residues" evidence="3">
    <location>
        <begin position="76"/>
        <end position="85"/>
    </location>
</feature>
<evidence type="ECO:0000256" key="1">
    <source>
        <dbReference type="ARBA" id="ARBA00022801"/>
    </source>
</evidence>
<comment type="caution">
    <text evidence="6">The sequence shown here is derived from an EMBL/GenBank/DDBJ whole genome shotgun (WGS) entry which is preliminary data.</text>
</comment>
<dbReference type="Gene3D" id="1.10.530.10">
    <property type="match status" value="1"/>
</dbReference>
<dbReference type="RefSeq" id="WP_183673943.1">
    <property type="nucleotide sequence ID" value="NZ_CBCRYX010000007.1"/>
</dbReference>
<evidence type="ECO:0000259" key="5">
    <source>
        <dbReference type="Pfam" id="PF06737"/>
    </source>
</evidence>
<reference evidence="6 7" key="1">
    <citation type="submission" date="2020-08" db="EMBL/GenBank/DDBJ databases">
        <title>Genomic Encyclopedia of Type Strains, Phase IV (KMG-IV): sequencing the most valuable type-strain genomes for metagenomic binning, comparative biology and taxonomic classification.</title>
        <authorList>
            <person name="Goeker M."/>
        </authorList>
    </citation>
    <scope>NUCLEOTIDE SEQUENCE [LARGE SCALE GENOMIC DNA]</scope>
    <source>
        <strain evidence="6 7">DSM 19163</strain>
    </source>
</reference>
<keyword evidence="1" id="KW-0378">Hydrolase</keyword>